<organism evidence="3 4">
    <name type="scientific">Aotine betaherpesvirus 1</name>
    <dbReference type="NCBI Taxonomy" id="50290"/>
    <lineage>
        <taxon>Viruses</taxon>
        <taxon>Duplodnaviria</taxon>
        <taxon>Heunggongvirae</taxon>
        <taxon>Peploviricota</taxon>
        <taxon>Herviviricetes</taxon>
        <taxon>Herpesvirales</taxon>
        <taxon>Orthoherpesviridae</taxon>
        <taxon>Betaherpesvirinae</taxon>
        <taxon>Cytomegalovirus</taxon>
        <taxon>Cytomegalovirus aotinebeta1</taxon>
    </lineage>
</organism>
<evidence type="ECO:0000313" key="4">
    <source>
        <dbReference type="Proteomes" id="UP000113968"/>
    </source>
</evidence>
<dbReference type="KEGG" id="vg:11464185"/>
<keyword evidence="2" id="KW-0472">Membrane</keyword>
<gene>
    <name evidence="3" type="primary">A8</name>
</gene>
<name>G8XU81_9BETA</name>
<reference evidence="3" key="1">
    <citation type="submission" date="2011-12" db="EMBL/GenBank/DDBJ databases">
        <title>Comparative genomics of primate cytomegaloviruses.</title>
        <authorList>
            <person name="Davison A.J."/>
            <person name="Holton M."/>
            <person name="Dolan A."/>
            <person name="Dargan D.J."/>
            <person name="Gatherer D."/>
            <person name="Hayward G.S."/>
        </authorList>
    </citation>
    <scope>NUCLEOTIDE SEQUENCE [LARGE SCALE GENOMIC DNA]</scope>
    <source>
        <strain evidence="3">S34E</strain>
    </source>
</reference>
<keyword evidence="4" id="KW-1185">Reference proteome</keyword>
<dbReference type="EMBL" id="FJ483970">
    <property type="protein sequence ID" value="AEV80818.1"/>
    <property type="molecule type" value="Genomic_DNA"/>
</dbReference>
<feature type="compositionally biased region" description="Polar residues" evidence="1">
    <location>
        <begin position="25"/>
        <end position="34"/>
    </location>
</feature>
<feature type="transmembrane region" description="Helical" evidence="2">
    <location>
        <begin position="45"/>
        <end position="68"/>
    </location>
</feature>
<feature type="region of interest" description="Disordered" evidence="1">
    <location>
        <begin position="1"/>
        <end position="39"/>
    </location>
</feature>
<evidence type="ECO:0000256" key="1">
    <source>
        <dbReference type="SAM" id="MobiDB-lite"/>
    </source>
</evidence>
<feature type="transmembrane region" description="Helical" evidence="2">
    <location>
        <begin position="74"/>
        <end position="98"/>
    </location>
</feature>
<dbReference type="GeneID" id="11464185"/>
<dbReference type="RefSeq" id="YP_004940032.1">
    <property type="nucleotide sequence ID" value="NC_016447.1"/>
</dbReference>
<dbReference type="Proteomes" id="UP000113968">
    <property type="component" value="Segment"/>
</dbReference>
<keyword evidence="2" id="KW-1133">Transmembrane helix</keyword>
<evidence type="ECO:0000313" key="3">
    <source>
        <dbReference type="EMBL" id="AEV80818.1"/>
    </source>
</evidence>
<protein>
    <submittedName>
        <fullName evidence="3">Protein A8</fullName>
    </submittedName>
</protein>
<accession>G8XU81</accession>
<proteinExistence type="predicted"/>
<evidence type="ECO:0000256" key="2">
    <source>
        <dbReference type="SAM" id="Phobius"/>
    </source>
</evidence>
<sequence>MAEPGEPSEPGEPNTPLRNAEPQLDFQSPHQQGNEDTEPRNKCPVLLLMLLLLPLFIQILAMIITFILSNQNPIAAGICSVMFLLSAISTAIIICNVLTYGYF</sequence>
<keyword evidence="2" id="KW-0812">Transmembrane</keyword>